<reference evidence="6" key="1">
    <citation type="submission" date="2012-01" db="EMBL/GenBank/DDBJ databases">
        <title>The Genome Sequence of Treponema denticola H-22.</title>
        <authorList>
            <consortium name="The Broad Institute Genome Sequencing Platform"/>
            <person name="Earl A."/>
            <person name="Ward D."/>
            <person name="Feldgarden M."/>
            <person name="Gevers D."/>
            <person name="Blanton J.M."/>
            <person name="Fenno C.J."/>
            <person name="Baranova O.V."/>
            <person name="Mathney J."/>
            <person name="Dewhirst F.E."/>
            <person name="Izard J."/>
            <person name="Young S.K."/>
            <person name="Zeng Q."/>
            <person name="Gargeya S."/>
            <person name="Fitzgerald M."/>
            <person name="Haas B."/>
            <person name="Abouelleil A."/>
            <person name="Alvarado L."/>
            <person name="Arachchi H.M."/>
            <person name="Berlin A."/>
            <person name="Chapman S.B."/>
            <person name="Gearin G."/>
            <person name="Goldberg J."/>
            <person name="Griggs A."/>
            <person name="Gujja S."/>
            <person name="Hansen M."/>
            <person name="Heiman D."/>
            <person name="Howarth C."/>
            <person name="Larimer J."/>
            <person name="Lui A."/>
            <person name="MacDonald P.J.P."/>
            <person name="McCowen C."/>
            <person name="Montmayeur A."/>
            <person name="Murphy C."/>
            <person name="Neiman D."/>
            <person name="Pearson M."/>
            <person name="Priest M."/>
            <person name="Roberts A."/>
            <person name="Saif S."/>
            <person name="Shea T."/>
            <person name="Sisk P."/>
            <person name="Stolte C."/>
            <person name="Sykes S."/>
            <person name="Wortman J."/>
            <person name="Nusbaum C."/>
            <person name="Birren B."/>
        </authorList>
    </citation>
    <scope>NUCLEOTIDE SEQUENCE [LARGE SCALE GENOMIC DNA]</scope>
    <source>
        <strain evidence="6">H-22</strain>
    </source>
</reference>
<dbReference type="GO" id="GO:0042777">
    <property type="term" value="P:proton motive force-driven plasma membrane ATP synthesis"/>
    <property type="evidence" value="ECO:0007669"/>
    <property type="project" value="UniProtKB-UniRule"/>
</dbReference>
<dbReference type="InterPro" id="IPR038495">
    <property type="entry name" value="ATPase_E_C"/>
</dbReference>
<evidence type="ECO:0000313" key="6">
    <source>
        <dbReference type="EMBL" id="EMB35978.1"/>
    </source>
</evidence>
<keyword evidence="4" id="KW-0066">ATP synthesis</keyword>
<dbReference type="EMBL" id="AGDV01000001">
    <property type="protein sequence ID" value="EMB35978.1"/>
    <property type="molecule type" value="Genomic_DNA"/>
</dbReference>
<dbReference type="RefSeq" id="WP_002682706.1">
    <property type="nucleotide sequence ID" value="NZ_CM001795.1"/>
</dbReference>
<feature type="coiled-coil region" evidence="5">
    <location>
        <begin position="25"/>
        <end position="63"/>
    </location>
</feature>
<name>A0A0E2EK75_TREDN</name>
<proteinExistence type="inferred from homology"/>
<dbReference type="GO" id="GO:0046961">
    <property type="term" value="F:proton-transporting ATPase activity, rotational mechanism"/>
    <property type="evidence" value="ECO:0007669"/>
    <property type="project" value="InterPro"/>
</dbReference>
<keyword evidence="2 4" id="KW-0813">Transport</keyword>
<comment type="caution">
    <text evidence="6">The sequence shown here is derived from an EMBL/GenBank/DDBJ whole genome shotgun (WGS) entry which is preliminary data.</text>
</comment>
<accession>A0A0E2EK75</accession>
<dbReference type="GO" id="GO:0033178">
    <property type="term" value="C:proton-transporting two-sector ATPase complex, catalytic domain"/>
    <property type="evidence" value="ECO:0007669"/>
    <property type="project" value="InterPro"/>
</dbReference>
<dbReference type="PATRIC" id="fig|999432.5.peg.175"/>
<dbReference type="InterPro" id="IPR002842">
    <property type="entry name" value="ATPase_V1_Esu"/>
</dbReference>
<keyword evidence="5" id="KW-0175">Coiled coil</keyword>
<dbReference type="Pfam" id="PF01991">
    <property type="entry name" value="vATP-synt_E"/>
    <property type="match status" value="1"/>
</dbReference>
<dbReference type="AlphaFoldDB" id="A0A0E2EK75"/>
<dbReference type="HOGENOM" id="CLU_105793_0_1_12"/>
<dbReference type="Gene3D" id="3.30.2320.30">
    <property type="entry name" value="ATP synthase, E subunit, C-terminal"/>
    <property type="match status" value="1"/>
</dbReference>
<dbReference type="GO" id="GO:0005524">
    <property type="term" value="F:ATP binding"/>
    <property type="evidence" value="ECO:0007669"/>
    <property type="project" value="UniProtKB-UniRule"/>
</dbReference>
<organism evidence="6">
    <name type="scientific">Treponema denticola H-22</name>
    <dbReference type="NCBI Taxonomy" id="999432"/>
    <lineage>
        <taxon>Bacteria</taxon>
        <taxon>Pseudomonadati</taxon>
        <taxon>Spirochaetota</taxon>
        <taxon>Spirochaetia</taxon>
        <taxon>Spirochaetales</taxon>
        <taxon>Treponemataceae</taxon>
        <taxon>Treponema</taxon>
    </lineage>
</organism>
<protein>
    <recommendedName>
        <fullName evidence="4">V-type proton ATPase subunit E</fullName>
    </recommendedName>
    <alternativeName>
        <fullName evidence="4">V-ATPase subunit E</fullName>
    </alternativeName>
</protein>
<evidence type="ECO:0000256" key="3">
    <source>
        <dbReference type="ARBA" id="ARBA00023065"/>
    </source>
</evidence>
<dbReference type="HAMAP" id="MF_00311">
    <property type="entry name" value="ATP_synth_E_arch"/>
    <property type="match status" value="1"/>
</dbReference>
<dbReference type="SUPFAM" id="SSF160527">
    <property type="entry name" value="V-type ATPase subunit E-like"/>
    <property type="match status" value="1"/>
</dbReference>
<keyword evidence="3 4" id="KW-0406">Ion transport</keyword>
<keyword evidence="4" id="KW-0375">Hydrogen ion transport</keyword>
<evidence type="ECO:0000256" key="4">
    <source>
        <dbReference type="HAMAP-Rule" id="MF_00311"/>
    </source>
</evidence>
<dbReference type="NCBIfam" id="NF002424">
    <property type="entry name" value="PRK01558.1"/>
    <property type="match status" value="1"/>
</dbReference>
<evidence type="ECO:0000256" key="2">
    <source>
        <dbReference type="ARBA" id="ARBA00022448"/>
    </source>
</evidence>
<comment type="function">
    <text evidence="4">Produces ATP from ADP in the presence of a proton gradient across the membrane.</text>
</comment>
<gene>
    <name evidence="4" type="primary">atpE</name>
    <name evidence="6" type="ORF">HMPREF9726_00170</name>
</gene>
<sequence>MEVQLQELVDKIKKDGVAAADEKAAEIIRAAEEKAKNIIEKAEAEAQESVKKAEAEALRFQKAAESSIDQAGRNTLISFRQGLLNELNAIIKAETAKNYDSAVLKNLIPEAVKGWVKTGNTENLSVILADKDLKELESSLSAALKDQIAKGMELKADSKISGGFRIGTKDGAAYYDFSAEAVADLFSSYLSPRTAEILKNAAKEL</sequence>
<dbReference type="GO" id="GO:0046933">
    <property type="term" value="F:proton-transporting ATP synthase activity, rotational mechanism"/>
    <property type="evidence" value="ECO:0007669"/>
    <property type="project" value="UniProtKB-UniRule"/>
</dbReference>
<evidence type="ECO:0000256" key="5">
    <source>
        <dbReference type="SAM" id="Coils"/>
    </source>
</evidence>
<comment type="similarity">
    <text evidence="1 4">Belongs to the V-ATPase E subunit family.</text>
</comment>
<evidence type="ECO:0000256" key="1">
    <source>
        <dbReference type="ARBA" id="ARBA00005901"/>
    </source>
</evidence>
<dbReference type="Proteomes" id="UP000011705">
    <property type="component" value="Chromosome"/>
</dbReference>